<evidence type="ECO:0000256" key="2">
    <source>
        <dbReference type="ARBA" id="ARBA00006543"/>
    </source>
</evidence>
<keyword evidence="7 9" id="KW-0539">Nucleus</keyword>
<name>A0A1G4MJE6_LACFM</name>
<evidence type="ECO:0000256" key="1">
    <source>
        <dbReference type="ARBA" id="ARBA00004123"/>
    </source>
</evidence>
<evidence type="ECO:0000313" key="12">
    <source>
        <dbReference type="EMBL" id="SCW03869.1"/>
    </source>
</evidence>
<evidence type="ECO:0000256" key="5">
    <source>
        <dbReference type="ARBA" id="ARBA00023159"/>
    </source>
</evidence>
<dbReference type="PANTHER" id="PTHR13224">
    <property type="entry name" value="THYROID HORMONE RECEPTOR-ASSOCIATED PROTEIN-RELATED"/>
    <property type="match status" value="1"/>
</dbReference>
<dbReference type="Pfam" id="PF11635">
    <property type="entry name" value="Med16_N"/>
    <property type="match status" value="1"/>
</dbReference>
<feature type="domain" description="Mediator complex subunit 16 C-terminal" evidence="11">
    <location>
        <begin position="812"/>
        <end position="941"/>
    </location>
</feature>
<proteinExistence type="inferred from homology"/>
<dbReference type="AlphaFoldDB" id="A0A1G4MJE6"/>
<evidence type="ECO:0000256" key="7">
    <source>
        <dbReference type="ARBA" id="ARBA00023242"/>
    </source>
</evidence>
<evidence type="ECO:0000256" key="8">
    <source>
        <dbReference type="ARBA" id="ARBA00032015"/>
    </source>
</evidence>
<comment type="subunit">
    <text evidence="9">Component of the Mediator complex.</text>
</comment>
<sequence>MSVLGLKSDGPVSWSKTGLIAYGETDSSDINLCVTFLETINGTNWRFHPPKKYIIHPHMYDKKPLSNGNAINGNGSVAKPQKAFYNIRSVHWNNSISLSGELLAVCDEVGNLTILMAGQSIQGPSTLDNMIVLFQDNIYKIHNQIIPLDEAVIGSKGVRKGNKRECHTSIINFQWLSSQKPVIVMLGARKDPSTDTFKSQVQQSPPYGIFHPTSIKSACIAIRRNGQLDFWYQLSNSKDHKKISLQLSSSQDPWNKEQDWLEFGQCAHMNEEQTMLIGVYSRLNRKFAFYKLSVNWNVNTANAINDPSLKLQHLNDLIPDSLGPNGEILQLNNFHITSRTHEKSSKPEILICYKVVGSSRSIVKRLEISTSVPSSELTLVFGTLTSNSSTSTPSKYTVKEVGGLQFDSPVSAVTSRILDSIIIFRLDNGETKVFNRQNWTTEADAKNVSSRGQPNTNITSLFCTGLQFPLLPPFDAIEWIKISPALGGVIAKLKFKKNPCFYSLFSDASKDEKHDSSIAAAFAYGFVVSNHRQMSGEDLSIAMKTHALKLGQFNKKRAERFITSAISSVYHLFGLSPDSPRELKDKLIMSRPIQRAMLLQLELGSSFINSNIYNISRVVMSLRNILFAFNGVSRNVQVLIHHTATMNVHQSNGKLFQFAFSKQDLIYSLIPCAKWFVKFITFLTQQMIVLVNNPNDTENTLVLGILSSKMTRTLILSVLNEMKKIIQLVTKFPETIYPVLNESSVYLRKVLGDSPVNFEKFETFLVDVNNKFIALSEQQPQLSSQKEPYLVVQGEIPEDIIQIKDFLLSYSNTAVLSHTKPADVYFTDTSGLRIFASEYFSKPIFKLLQPIEEGLVVDNETLPPNFKTARSFSVIEFDDISNDKLTSGKDAKIKRCCRCGSVTCAGYTVSKESTIVPTSISTKRWTNLYSKICVCSGFLYELH</sequence>
<protein>
    <recommendedName>
        <fullName evidence="3 9">Mediator of RNA polymerase II transcription subunit 16</fullName>
    </recommendedName>
    <alternativeName>
        <fullName evidence="8 9">Mediator complex subunit 16</fullName>
    </alternativeName>
</protein>
<dbReference type="STRING" id="4955.A0A1G4MJE6"/>
<dbReference type="GO" id="GO:0016592">
    <property type="term" value="C:mediator complex"/>
    <property type="evidence" value="ECO:0007669"/>
    <property type="project" value="InterPro"/>
</dbReference>
<dbReference type="OMA" id="FDTTWLG"/>
<evidence type="ECO:0000259" key="10">
    <source>
        <dbReference type="Pfam" id="PF11635"/>
    </source>
</evidence>
<dbReference type="InterPro" id="IPR048339">
    <property type="entry name" value="Mediator_Med16_C"/>
</dbReference>
<evidence type="ECO:0000256" key="3">
    <source>
        <dbReference type="ARBA" id="ARBA00019614"/>
    </source>
</evidence>
<comment type="subcellular location">
    <subcellularLocation>
        <location evidence="1 9">Nucleus</location>
    </subcellularLocation>
</comment>
<keyword evidence="4 9" id="KW-0805">Transcription regulation</keyword>
<evidence type="ECO:0000256" key="6">
    <source>
        <dbReference type="ARBA" id="ARBA00023163"/>
    </source>
</evidence>
<gene>
    <name evidence="9" type="primary">MED16</name>
    <name evidence="12" type="ORF">LAFE_0H00826G</name>
</gene>
<keyword evidence="6 9" id="KW-0804">Transcription</keyword>
<dbReference type="InterPro" id="IPR021665">
    <property type="entry name" value="Mediator_Med16_N"/>
</dbReference>
<comment type="similarity">
    <text evidence="2 9">Belongs to the Mediator complex subunit 16 family.</text>
</comment>
<dbReference type="PANTHER" id="PTHR13224:SF6">
    <property type="entry name" value="MEDIATOR OF RNA POLYMERASE II TRANSCRIPTION SUBUNIT 16"/>
    <property type="match status" value="1"/>
</dbReference>
<evidence type="ECO:0000256" key="4">
    <source>
        <dbReference type="ARBA" id="ARBA00023015"/>
    </source>
</evidence>
<dbReference type="Pfam" id="PF20719">
    <property type="entry name" value="Med16_C"/>
    <property type="match status" value="1"/>
</dbReference>
<accession>A0A1G4MJE6</accession>
<dbReference type="InterPro" id="IPR048338">
    <property type="entry name" value="Mediator_Med16"/>
</dbReference>
<evidence type="ECO:0000313" key="13">
    <source>
        <dbReference type="Proteomes" id="UP000190831"/>
    </source>
</evidence>
<dbReference type="OrthoDB" id="4139168at2759"/>
<evidence type="ECO:0000256" key="9">
    <source>
        <dbReference type="RuleBase" id="RU364149"/>
    </source>
</evidence>
<reference evidence="12 13" key="1">
    <citation type="submission" date="2016-03" db="EMBL/GenBank/DDBJ databases">
        <authorList>
            <person name="Devillers H."/>
        </authorList>
    </citation>
    <scope>NUCLEOTIDE SEQUENCE [LARGE SCALE GENOMIC DNA]</scope>
    <source>
        <strain evidence="12">CBS 6772</strain>
    </source>
</reference>
<keyword evidence="5 9" id="KW-0010">Activator</keyword>
<feature type="domain" description="Mediator complex subunit Med16 N-terminal" evidence="10">
    <location>
        <begin position="160"/>
        <end position="470"/>
    </location>
</feature>
<organism evidence="12 13">
    <name type="scientific">Lachancea fermentati</name>
    <name type="common">Zygosaccharomyces fermentati</name>
    <dbReference type="NCBI Taxonomy" id="4955"/>
    <lineage>
        <taxon>Eukaryota</taxon>
        <taxon>Fungi</taxon>
        <taxon>Dikarya</taxon>
        <taxon>Ascomycota</taxon>
        <taxon>Saccharomycotina</taxon>
        <taxon>Saccharomycetes</taxon>
        <taxon>Saccharomycetales</taxon>
        <taxon>Saccharomycetaceae</taxon>
        <taxon>Lachancea</taxon>
    </lineage>
</organism>
<comment type="function">
    <text evidence="9">Component of the Mediator complex, a coactivator involved in the regulated transcription of nearly all RNA polymerase II-dependent genes. Mediator functions as a bridge to convey information from gene-specific regulatory proteins to the basal RNA polymerase II transcription machinery. Mediator is recruited to promoters by direct interactions with regulatory proteins and serves as a scaffold for the assembly of a functional preinitiation complex with RNA polymerase II and the general transcription factors.</text>
</comment>
<keyword evidence="13" id="KW-1185">Reference proteome</keyword>
<dbReference type="Proteomes" id="UP000190831">
    <property type="component" value="Chromosome H"/>
</dbReference>
<evidence type="ECO:0000259" key="11">
    <source>
        <dbReference type="Pfam" id="PF20719"/>
    </source>
</evidence>
<dbReference type="GO" id="GO:0045893">
    <property type="term" value="P:positive regulation of DNA-templated transcription"/>
    <property type="evidence" value="ECO:0007669"/>
    <property type="project" value="TreeGrafter"/>
</dbReference>
<dbReference type="EMBL" id="LT598491">
    <property type="protein sequence ID" value="SCW03869.1"/>
    <property type="molecule type" value="Genomic_DNA"/>
</dbReference>